<evidence type="ECO:0000313" key="2">
    <source>
        <dbReference type="Proteomes" id="UP001056120"/>
    </source>
</evidence>
<sequence length="114" mass="12627">MANLRRLFSVPPADLSRTATILCTLGSEISNSAHRSISNSAEKLQGHKDLPINQEETLDEETKIQKGEDDGEENEEDDGDELDINKETGEIGGPHGPEPTRYGDWERNGRCSDF</sequence>
<keyword evidence="2" id="KW-1185">Reference proteome</keyword>
<organism evidence="1 2">
    <name type="scientific">Smallanthus sonchifolius</name>
    <dbReference type="NCBI Taxonomy" id="185202"/>
    <lineage>
        <taxon>Eukaryota</taxon>
        <taxon>Viridiplantae</taxon>
        <taxon>Streptophyta</taxon>
        <taxon>Embryophyta</taxon>
        <taxon>Tracheophyta</taxon>
        <taxon>Spermatophyta</taxon>
        <taxon>Magnoliopsida</taxon>
        <taxon>eudicotyledons</taxon>
        <taxon>Gunneridae</taxon>
        <taxon>Pentapetalae</taxon>
        <taxon>asterids</taxon>
        <taxon>campanulids</taxon>
        <taxon>Asterales</taxon>
        <taxon>Asteraceae</taxon>
        <taxon>Asteroideae</taxon>
        <taxon>Heliantheae alliance</taxon>
        <taxon>Millerieae</taxon>
        <taxon>Smallanthus</taxon>
    </lineage>
</organism>
<reference evidence="2" key="1">
    <citation type="journal article" date="2022" name="Mol. Ecol. Resour.">
        <title>The genomes of chicory, endive, great burdock and yacon provide insights into Asteraceae palaeo-polyploidization history and plant inulin production.</title>
        <authorList>
            <person name="Fan W."/>
            <person name="Wang S."/>
            <person name="Wang H."/>
            <person name="Wang A."/>
            <person name="Jiang F."/>
            <person name="Liu H."/>
            <person name="Zhao H."/>
            <person name="Xu D."/>
            <person name="Zhang Y."/>
        </authorList>
    </citation>
    <scope>NUCLEOTIDE SEQUENCE [LARGE SCALE GENOMIC DNA]</scope>
    <source>
        <strain evidence="2">cv. Yunnan</strain>
    </source>
</reference>
<evidence type="ECO:0000313" key="1">
    <source>
        <dbReference type="EMBL" id="KAI3762513.1"/>
    </source>
</evidence>
<dbReference type="EMBL" id="CM042034">
    <property type="protein sequence ID" value="KAI3762513.1"/>
    <property type="molecule type" value="Genomic_DNA"/>
</dbReference>
<dbReference type="Proteomes" id="UP001056120">
    <property type="component" value="Linkage Group LG17"/>
</dbReference>
<protein>
    <submittedName>
        <fullName evidence="1">Uncharacterized protein</fullName>
    </submittedName>
</protein>
<comment type="caution">
    <text evidence="1">The sequence shown here is derived from an EMBL/GenBank/DDBJ whole genome shotgun (WGS) entry which is preliminary data.</text>
</comment>
<accession>A0ACB9EVB7</accession>
<reference evidence="1 2" key="2">
    <citation type="journal article" date="2022" name="Mol. Ecol. Resour.">
        <title>The genomes of chicory, endive, great burdock and yacon provide insights into Asteraceae paleo-polyploidization history and plant inulin production.</title>
        <authorList>
            <person name="Fan W."/>
            <person name="Wang S."/>
            <person name="Wang H."/>
            <person name="Wang A."/>
            <person name="Jiang F."/>
            <person name="Liu H."/>
            <person name="Zhao H."/>
            <person name="Xu D."/>
            <person name="Zhang Y."/>
        </authorList>
    </citation>
    <scope>NUCLEOTIDE SEQUENCE [LARGE SCALE GENOMIC DNA]</scope>
    <source>
        <strain evidence="2">cv. Yunnan</strain>
        <tissue evidence="1">Leaves</tissue>
    </source>
</reference>
<name>A0ACB9EVB7_9ASTR</name>
<proteinExistence type="predicted"/>
<gene>
    <name evidence="1" type="ORF">L1987_52943</name>
</gene>